<keyword evidence="5" id="KW-0067">ATP-binding</keyword>
<accession>A0A1W1B8C2</accession>
<gene>
    <name evidence="9" type="ORF">MNB_SM-7-1031</name>
</gene>
<reference evidence="9" key="1">
    <citation type="submission" date="2016-10" db="EMBL/GenBank/DDBJ databases">
        <authorList>
            <person name="de Groot N.N."/>
        </authorList>
    </citation>
    <scope>NUCLEOTIDE SEQUENCE</scope>
</reference>
<dbReference type="InterPro" id="IPR005467">
    <property type="entry name" value="His_kinase_dom"/>
</dbReference>
<organism evidence="9">
    <name type="scientific">hydrothermal vent metagenome</name>
    <dbReference type="NCBI Taxonomy" id="652676"/>
    <lineage>
        <taxon>unclassified sequences</taxon>
        <taxon>metagenomes</taxon>
        <taxon>ecological metagenomes</taxon>
    </lineage>
</organism>
<dbReference type="InterPro" id="IPR003594">
    <property type="entry name" value="HATPase_dom"/>
</dbReference>
<dbReference type="SUPFAM" id="SSF47384">
    <property type="entry name" value="Homodimeric domain of signal transducing histidine kinase"/>
    <property type="match status" value="1"/>
</dbReference>
<evidence type="ECO:0000256" key="5">
    <source>
        <dbReference type="ARBA" id="ARBA00022840"/>
    </source>
</evidence>
<dbReference type="Pfam" id="PF02518">
    <property type="entry name" value="HATPase_c"/>
    <property type="match status" value="1"/>
</dbReference>
<evidence type="ECO:0000256" key="7">
    <source>
        <dbReference type="SAM" id="Phobius"/>
    </source>
</evidence>
<dbReference type="InterPro" id="IPR003661">
    <property type="entry name" value="HisK_dim/P_dom"/>
</dbReference>
<evidence type="ECO:0000256" key="3">
    <source>
        <dbReference type="ARBA" id="ARBA00022741"/>
    </source>
</evidence>
<sequence>MKIVWFFTYPIVMLYMSRMQLFYAWFIFLISMILLAPLQPFVAIHFTFFQLFYLSFVLVIVSVIVYFYKQRMEEARATILSQQNALKEQLLELKKKDKIMTMQSKHAVMGEMISMIAHQWRQPLSTVTLNISNFQVKRLLGDKNIYEKELDEMLDTISNTAVYLSDTINDFQTYFHPNRSLSTIDVKELIQKAVNFTLPRIKGTDIEMNIQESKAVIIETYTNEVVQVLLNILNNAIDAFVENQIKNGKIDIRFFEEKESVKIEVYDTAGGVDAKNIESIFEPYFSTKGKNGTGLGLYMSQMIIQKQFNSHIEVFSENGMTLFSFRIPKSLVSD</sequence>
<dbReference type="CDD" id="cd00082">
    <property type="entry name" value="HisKA"/>
    <property type="match status" value="1"/>
</dbReference>
<keyword evidence="7" id="KW-0812">Transmembrane</keyword>
<dbReference type="AlphaFoldDB" id="A0A1W1B8C2"/>
<dbReference type="SMART" id="SM00387">
    <property type="entry name" value="HATPase_c"/>
    <property type="match status" value="1"/>
</dbReference>
<dbReference type="InterPro" id="IPR036890">
    <property type="entry name" value="HATPase_C_sf"/>
</dbReference>
<evidence type="ECO:0000259" key="8">
    <source>
        <dbReference type="PROSITE" id="PS50109"/>
    </source>
</evidence>
<keyword evidence="4 9" id="KW-0418">Kinase</keyword>
<dbReference type="Gene3D" id="1.10.287.130">
    <property type="match status" value="1"/>
</dbReference>
<keyword evidence="2" id="KW-0808">Transferase</keyword>
<proteinExistence type="predicted"/>
<dbReference type="GO" id="GO:0005524">
    <property type="term" value="F:ATP binding"/>
    <property type="evidence" value="ECO:0007669"/>
    <property type="project" value="UniProtKB-KW"/>
</dbReference>
<keyword evidence="3" id="KW-0547">Nucleotide-binding</keyword>
<keyword evidence="1" id="KW-0597">Phosphoprotein</keyword>
<dbReference type="GO" id="GO:0000155">
    <property type="term" value="F:phosphorelay sensor kinase activity"/>
    <property type="evidence" value="ECO:0007669"/>
    <property type="project" value="InterPro"/>
</dbReference>
<dbReference type="Gene3D" id="3.30.565.10">
    <property type="entry name" value="Histidine kinase-like ATPase, C-terminal domain"/>
    <property type="match status" value="1"/>
</dbReference>
<dbReference type="PANTHER" id="PTHR43065">
    <property type="entry name" value="SENSOR HISTIDINE KINASE"/>
    <property type="match status" value="1"/>
</dbReference>
<dbReference type="SUPFAM" id="SSF55874">
    <property type="entry name" value="ATPase domain of HSP90 chaperone/DNA topoisomerase II/histidine kinase"/>
    <property type="match status" value="1"/>
</dbReference>
<dbReference type="PANTHER" id="PTHR43065:SF10">
    <property type="entry name" value="PEROXIDE STRESS-ACTIVATED HISTIDINE KINASE MAK3"/>
    <property type="match status" value="1"/>
</dbReference>
<dbReference type="PROSITE" id="PS50109">
    <property type="entry name" value="HIS_KIN"/>
    <property type="match status" value="1"/>
</dbReference>
<dbReference type="PRINTS" id="PR00344">
    <property type="entry name" value="BCTRLSENSOR"/>
</dbReference>
<keyword evidence="7" id="KW-1133">Transmembrane helix</keyword>
<keyword evidence="7" id="KW-0472">Membrane</keyword>
<name>A0A1W1B8C2_9ZZZZ</name>
<dbReference type="EMBL" id="FPHB01000004">
    <property type="protein sequence ID" value="SFV49756.1"/>
    <property type="molecule type" value="Genomic_DNA"/>
</dbReference>
<evidence type="ECO:0000313" key="9">
    <source>
        <dbReference type="EMBL" id="SFV49756.1"/>
    </source>
</evidence>
<feature type="transmembrane region" description="Helical" evidence="7">
    <location>
        <begin position="48"/>
        <end position="68"/>
    </location>
</feature>
<evidence type="ECO:0000256" key="4">
    <source>
        <dbReference type="ARBA" id="ARBA00022777"/>
    </source>
</evidence>
<evidence type="ECO:0000256" key="1">
    <source>
        <dbReference type="ARBA" id="ARBA00022553"/>
    </source>
</evidence>
<feature type="transmembrane region" description="Helical" evidence="7">
    <location>
        <begin position="21"/>
        <end position="42"/>
    </location>
</feature>
<dbReference type="InterPro" id="IPR036097">
    <property type="entry name" value="HisK_dim/P_sf"/>
</dbReference>
<protein>
    <submittedName>
        <fullName evidence="9">Histidine kinase</fullName>
    </submittedName>
</protein>
<evidence type="ECO:0000256" key="6">
    <source>
        <dbReference type="ARBA" id="ARBA00023012"/>
    </source>
</evidence>
<feature type="domain" description="Histidine kinase" evidence="8">
    <location>
        <begin position="115"/>
        <end position="331"/>
    </location>
</feature>
<evidence type="ECO:0000256" key="2">
    <source>
        <dbReference type="ARBA" id="ARBA00022679"/>
    </source>
</evidence>
<dbReference type="InterPro" id="IPR004358">
    <property type="entry name" value="Sig_transdc_His_kin-like_C"/>
</dbReference>
<keyword evidence="6" id="KW-0902">Two-component regulatory system</keyword>